<organism evidence="2 3">
    <name type="scientific">Rhodococcus ruber BKS 20-38</name>
    <dbReference type="NCBI Taxonomy" id="1278076"/>
    <lineage>
        <taxon>Bacteria</taxon>
        <taxon>Bacillati</taxon>
        <taxon>Actinomycetota</taxon>
        <taxon>Actinomycetes</taxon>
        <taxon>Mycobacteriales</taxon>
        <taxon>Nocardiaceae</taxon>
        <taxon>Rhodococcus</taxon>
    </lineage>
</organism>
<accession>M2ZJ25</accession>
<evidence type="ECO:0000256" key="1">
    <source>
        <dbReference type="SAM" id="MobiDB-lite"/>
    </source>
</evidence>
<reference evidence="2 3" key="1">
    <citation type="journal article" date="2013" name="Genome Announc.">
        <title>Draft Genome Sequence of Rhodococcus ruber Strain BKS 20-38.</title>
        <authorList>
            <person name="Bala M."/>
            <person name="Kumar S."/>
            <person name="Raghava G.P."/>
            <person name="Mayilraj S."/>
        </authorList>
    </citation>
    <scope>NUCLEOTIDE SEQUENCE [LARGE SCALE GENOMIC DNA]</scope>
    <source>
        <strain evidence="2 3">BKS 20-38</strain>
    </source>
</reference>
<feature type="region of interest" description="Disordered" evidence="1">
    <location>
        <begin position="38"/>
        <end position="60"/>
    </location>
</feature>
<gene>
    <name evidence="2" type="ORF">G352_00747</name>
</gene>
<protein>
    <submittedName>
        <fullName evidence="2">Uncharacterized protein</fullName>
    </submittedName>
</protein>
<comment type="caution">
    <text evidence="2">The sequence shown here is derived from an EMBL/GenBank/DDBJ whole genome shotgun (WGS) entry which is preliminary data.</text>
</comment>
<evidence type="ECO:0000313" key="2">
    <source>
        <dbReference type="EMBL" id="EME67302.1"/>
    </source>
</evidence>
<dbReference type="AlphaFoldDB" id="M2ZJ25"/>
<evidence type="ECO:0000313" key="3">
    <source>
        <dbReference type="Proteomes" id="UP000011731"/>
    </source>
</evidence>
<name>M2ZJ25_9NOCA</name>
<feature type="compositionally biased region" description="Basic and acidic residues" evidence="1">
    <location>
        <begin position="42"/>
        <end position="53"/>
    </location>
</feature>
<sequence length="60" mass="6380">MTVTDTTVGVEQGVRPVRLLELGVGDRVLEPSVVGLEGELEDPARHRDGDPVRGELLTSG</sequence>
<dbReference type="Proteomes" id="UP000011731">
    <property type="component" value="Unassembled WGS sequence"/>
</dbReference>
<keyword evidence="3" id="KW-1185">Reference proteome</keyword>
<dbReference type="EMBL" id="AOEX01000010">
    <property type="protein sequence ID" value="EME67302.1"/>
    <property type="molecule type" value="Genomic_DNA"/>
</dbReference>
<proteinExistence type="predicted"/>